<dbReference type="OrthoDB" id="9972196at2759"/>
<protein>
    <recommendedName>
        <fullName evidence="4">6-phosphogluconolactonase</fullName>
    </recommendedName>
</protein>
<dbReference type="PANTHER" id="PTHR30344:SF1">
    <property type="entry name" value="6-PHOSPHOGLUCONOLACTONASE"/>
    <property type="match status" value="1"/>
</dbReference>
<evidence type="ECO:0000256" key="1">
    <source>
        <dbReference type="ARBA" id="ARBA00005564"/>
    </source>
</evidence>
<dbReference type="InterPro" id="IPR015943">
    <property type="entry name" value="WD40/YVTN_repeat-like_dom_sf"/>
</dbReference>
<reference evidence="2 3" key="1">
    <citation type="submission" date="2016-06" db="EMBL/GenBank/DDBJ databases">
        <title>Evolution of pathogenesis and genome organization in the Tremellales.</title>
        <authorList>
            <person name="Cuomo C."/>
            <person name="Litvintseva A."/>
            <person name="Heitman J."/>
            <person name="Chen Y."/>
            <person name="Sun S."/>
            <person name="Springer D."/>
            <person name="Dromer F."/>
            <person name="Young S."/>
            <person name="Zeng Q."/>
            <person name="Chapman S."/>
            <person name="Gujja S."/>
            <person name="Saif S."/>
            <person name="Birren B."/>
        </authorList>
    </citation>
    <scope>NUCLEOTIDE SEQUENCE [LARGE SCALE GENOMIC DNA]</scope>
    <source>
        <strain evidence="2 3">CBS 6273</strain>
    </source>
</reference>
<evidence type="ECO:0000313" key="3">
    <source>
        <dbReference type="Proteomes" id="UP000095149"/>
    </source>
</evidence>
<dbReference type="SUPFAM" id="SSF75011">
    <property type="entry name" value="3-carboxy-cis,cis-mucoante lactonizing enzyme"/>
    <property type="match status" value="1"/>
</dbReference>
<comment type="caution">
    <text evidence="2">The sequence shown here is derived from an EMBL/GenBank/DDBJ whole genome shotgun (WGS) entry which is preliminary data.</text>
</comment>
<dbReference type="Pfam" id="PF10282">
    <property type="entry name" value="Lactonase"/>
    <property type="match status" value="1"/>
</dbReference>
<comment type="similarity">
    <text evidence="1">Belongs to the cycloisomerase 2 family.</text>
</comment>
<sequence>MAKKHLILLGTHGSEIHSVVFDDEEKTLKRGVSTETGKQPSWLIRHPDPQLRDRVYANQWVHGKIRVYRLVDDQGQLELLGEAESGGEGPTHMAILKDASHIVIAHYVSGNVTLLPLSPDGLFAELKPSHSWTPPHAPQKHHRQQSSHVHQIVLFEDEIIVPDLGSNVVWRLKWDGQEIQLKGEIGGFEEGDGPRHCVIHPDGRHIYVLSEISSHLTVHALSAAGPPVKRFSLLPPGDDGAPRPTGASEIVLLPALSANGSLLLIASNRDSPVSENDTLALFSVSLTQGDLIARTEEGWVKGLGRHLRGVSSDPSGRWVVVLGRDAGGVEVLERAGEDGLALKEVAHMEVDNAVAPLWVYST</sequence>
<dbReference type="Gene3D" id="2.130.10.10">
    <property type="entry name" value="YVTN repeat-like/Quinoprotein amine dehydrogenase"/>
    <property type="match status" value="1"/>
</dbReference>
<dbReference type="AlphaFoldDB" id="A0A1E3JUV9"/>
<evidence type="ECO:0008006" key="4">
    <source>
        <dbReference type="Google" id="ProtNLM"/>
    </source>
</evidence>
<name>A0A1E3JUV9_9TREE</name>
<accession>A0A1E3JUV9</accession>
<organism evidence="2 3">
    <name type="scientific">Cryptococcus amylolentus CBS 6273</name>
    <dbReference type="NCBI Taxonomy" id="1296118"/>
    <lineage>
        <taxon>Eukaryota</taxon>
        <taxon>Fungi</taxon>
        <taxon>Dikarya</taxon>
        <taxon>Basidiomycota</taxon>
        <taxon>Agaricomycotina</taxon>
        <taxon>Tremellomycetes</taxon>
        <taxon>Tremellales</taxon>
        <taxon>Cryptococcaceae</taxon>
        <taxon>Cryptococcus</taxon>
    </lineage>
</organism>
<dbReference type="EMBL" id="MEKH01000008">
    <property type="protein sequence ID" value="ODO04604.1"/>
    <property type="molecule type" value="Genomic_DNA"/>
</dbReference>
<dbReference type="GO" id="GO:0017057">
    <property type="term" value="F:6-phosphogluconolactonase activity"/>
    <property type="evidence" value="ECO:0007669"/>
    <property type="project" value="TreeGrafter"/>
</dbReference>
<evidence type="ECO:0000313" key="2">
    <source>
        <dbReference type="EMBL" id="ODO04604.1"/>
    </source>
</evidence>
<dbReference type="Proteomes" id="UP000095149">
    <property type="component" value="Unassembled WGS sequence"/>
</dbReference>
<dbReference type="InterPro" id="IPR019405">
    <property type="entry name" value="Lactonase_7-beta_prop"/>
</dbReference>
<dbReference type="InterPro" id="IPR050282">
    <property type="entry name" value="Cycloisomerase_2"/>
</dbReference>
<dbReference type="PANTHER" id="PTHR30344">
    <property type="entry name" value="6-PHOSPHOGLUCONOLACTONASE-RELATED"/>
    <property type="match status" value="1"/>
</dbReference>
<proteinExistence type="inferred from homology"/>
<gene>
    <name evidence="2" type="ORF">I350_05210</name>
</gene>